<dbReference type="Proteomes" id="UP000009081">
    <property type="component" value="Plasmid megaplasmid"/>
</dbReference>
<reference evidence="1 2" key="1">
    <citation type="journal article" date="2009" name="PLoS ONE">
        <title>Methylobacterium genome sequences: a reference blueprint to investigate microbial metabolism of C1 compounds from natural and industrial sources.</title>
        <authorList>
            <person name="Vuilleumier S."/>
            <person name="Chistoserdova L."/>
            <person name="Lee M.-C."/>
            <person name="Bringel F."/>
            <person name="Lajus A."/>
            <person name="Zhou Y."/>
            <person name="Gourion B."/>
            <person name="Barbe V."/>
            <person name="Chang J."/>
            <person name="Cruveiller S."/>
            <person name="Dossat C."/>
            <person name="Gillett W."/>
            <person name="Gruffaz C."/>
            <person name="Haugen E."/>
            <person name="Hourcade E."/>
            <person name="Levy R."/>
            <person name="Mangenot S."/>
            <person name="Muller E."/>
            <person name="Nadalig T."/>
            <person name="Pagni M."/>
            <person name="Penny C."/>
            <person name="Peyraud R."/>
            <person name="Robinson D.G."/>
            <person name="Roche D."/>
            <person name="Rouy Z."/>
            <person name="Saenampechek C."/>
            <person name="Salvignol G."/>
            <person name="Vallenet D."/>
            <person name="Wu Z."/>
            <person name="Marx C.J."/>
            <person name="Vorholt J.A."/>
            <person name="Olson M.V."/>
            <person name="Kaul R."/>
            <person name="Weissenbach J."/>
            <person name="Medigue C."/>
            <person name="Lidstrom M.E."/>
        </authorList>
    </citation>
    <scope>NUCLEOTIDE SEQUENCE [LARGE SCALE GENOMIC DNA]</scope>
    <source>
        <strain evidence="2">ATCC 14718 / DSM 1338 / JCM 2805 / NCIMB 9133 / AM1</strain>
    </source>
</reference>
<keyword evidence="2" id="KW-1185">Reference proteome</keyword>
<geneLocation type="plasmid" evidence="1 2">
    <name>megaplasmid</name>
</geneLocation>
<organism evidence="1 2">
    <name type="scientific">Methylorubrum extorquens (strain ATCC 14718 / DSM 1338 / JCM 2805 / NCIMB 9133 / AM1)</name>
    <name type="common">Methylobacterium extorquens</name>
    <dbReference type="NCBI Taxonomy" id="272630"/>
    <lineage>
        <taxon>Bacteria</taxon>
        <taxon>Pseudomonadati</taxon>
        <taxon>Pseudomonadota</taxon>
        <taxon>Alphaproteobacteria</taxon>
        <taxon>Hyphomicrobiales</taxon>
        <taxon>Methylobacteriaceae</taxon>
        <taxon>Methylorubrum</taxon>
    </lineage>
</organism>
<dbReference type="KEGG" id="mea:Mex_2pCDS735572R"/>
<dbReference type="AlphaFoldDB" id="C5B587"/>
<name>C5B587_METEA</name>
<proteinExistence type="predicted"/>
<sequence length="154" mass="16648">MTMRFPVYVKFGILCSRYASSLERCTGMLKVQSLLFAAFLLPSLAAVADNAKHPFEGAWAPSAKACADPTDGNIRITSGKYFEHEGSCSIVQAAKAGSVWTLSLSCEGEGEKWKKSVKLEPKGSGQLEIVHTGAASSKLVRCKAEQRPPNWPAR</sequence>
<keyword evidence="1" id="KW-0614">Plasmid</keyword>
<evidence type="ECO:0000313" key="2">
    <source>
        <dbReference type="Proteomes" id="UP000009081"/>
    </source>
</evidence>
<accession>C5B587</accession>
<dbReference type="EMBL" id="CP001511">
    <property type="protein sequence ID" value="ACS43619.1"/>
    <property type="molecule type" value="Genomic_DNA"/>
</dbReference>
<dbReference type="HOGENOM" id="CLU_1702200_0_0_5"/>
<gene>
    <name evidence="1" type="ORF">MexAM1_META2pCDS735572R</name>
</gene>
<protein>
    <submittedName>
        <fullName evidence="1">Uncharacterized protein</fullName>
    </submittedName>
</protein>
<evidence type="ECO:0000313" key="1">
    <source>
        <dbReference type="EMBL" id="ACS43619.1"/>
    </source>
</evidence>